<keyword evidence="1" id="KW-0812">Transmembrane</keyword>
<comment type="caution">
    <text evidence="2">The sequence shown here is derived from an EMBL/GenBank/DDBJ whole genome shotgun (WGS) entry which is preliminary data.</text>
</comment>
<organism evidence="2 3">
    <name type="scientific">Duganella vulcania</name>
    <dbReference type="NCBI Taxonomy" id="2692166"/>
    <lineage>
        <taxon>Bacteria</taxon>
        <taxon>Pseudomonadati</taxon>
        <taxon>Pseudomonadota</taxon>
        <taxon>Betaproteobacteria</taxon>
        <taxon>Burkholderiales</taxon>
        <taxon>Oxalobacteraceae</taxon>
        <taxon>Telluria group</taxon>
        <taxon>Duganella</taxon>
    </lineage>
</organism>
<evidence type="ECO:0000313" key="2">
    <source>
        <dbReference type="EMBL" id="MYM92337.1"/>
    </source>
</evidence>
<feature type="transmembrane region" description="Helical" evidence="1">
    <location>
        <begin position="116"/>
        <end position="144"/>
    </location>
</feature>
<evidence type="ECO:0008006" key="4">
    <source>
        <dbReference type="Google" id="ProtNLM"/>
    </source>
</evidence>
<dbReference type="AlphaFoldDB" id="A0A845GHU7"/>
<feature type="transmembrane region" description="Helical" evidence="1">
    <location>
        <begin position="150"/>
        <end position="170"/>
    </location>
</feature>
<feature type="transmembrane region" description="Helical" evidence="1">
    <location>
        <begin position="362"/>
        <end position="384"/>
    </location>
</feature>
<feature type="transmembrane region" description="Helical" evidence="1">
    <location>
        <begin position="274"/>
        <end position="295"/>
    </location>
</feature>
<feature type="transmembrane region" description="Helical" evidence="1">
    <location>
        <begin position="44"/>
        <end position="65"/>
    </location>
</feature>
<dbReference type="EMBL" id="WWCX01000001">
    <property type="protein sequence ID" value="MYM92337.1"/>
    <property type="molecule type" value="Genomic_DNA"/>
</dbReference>
<feature type="transmembrane region" description="Helical" evidence="1">
    <location>
        <begin position="307"/>
        <end position="325"/>
    </location>
</feature>
<feature type="transmembrane region" description="Helical" evidence="1">
    <location>
        <begin position="6"/>
        <end position="24"/>
    </location>
</feature>
<dbReference type="Proteomes" id="UP000447355">
    <property type="component" value="Unassembled WGS sequence"/>
</dbReference>
<gene>
    <name evidence="2" type="ORF">GTP90_00510</name>
</gene>
<reference evidence="2" key="1">
    <citation type="submission" date="2019-12" db="EMBL/GenBank/DDBJ databases">
        <title>Novel species isolated from a subtropical stream in China.</title>
        <authorList>
            <person name="Lu H."/>
        </authorList>
    </citation>
    <scope>NUCLEOTIDE SEQUENCE [LARGE SCALE GENOMIC DNA]</scope>
    <source>
        <strain evidence="2">FT81W</strain>
    </source>
</reference>
<dbReference type="RefSeq" id="WP_161081610.1">
    <property type="nucleotide sequence ID" value="NZ_WWCX01000001.1"/>
</dbReference>
<evidence type="ECO:0000256" key="1">
    <source>
        <dbReference type="SAM" id="Phobius"/>
    </source>
</evidence>
<name>A0A845GHU7_9BURK</name>
<evidence type="ECO:0000313" key="3">
    <source>
        <dbReference type="Proteomes" id="UP000447355"/>
    </source>
</evidence>
<sequence>MQNIYWPASLLISVLVSMAMLSYARRFEPKNFALAADALLGQRVFLVCAAILGAVVGLEAILSVLHPEAIQYEPEGASLIAAWLFAHGQPLYHAAGNAQRYSLLYGPMMYLPFSAIFKFGGGMALVRAVGVFGVALAVASMWVLARVSNLRGYLLLYGVGALCLILPPIFTGRADAISFAMVVLGATAACSGNLLALAAFAAIAVGAKATAVLYFIPLLFLLLQERRQRAADLWFAFAVFTGLVLLPFAVPGISLRSYVYWLSAAAKHGLVPELLVMNVVVLVTLAAPAIWAAVASAAWRQDDRRPWWGLWVAVASGVVLSVPAAKVGSGYFHIVPFAPVFMLVLVRAGGWRLGLVQRSTGLVFAAFLLLSVLFMARHVSVLLFGERTIKVPDAALVEIDHYIAAVGSPSTLSMGAGDLSHRQTNAALYVLRHGGAYLINDVTMWDMEGSGIAIPEKTIEAISTCQVPNWLIPAGDKPFHSQNLYAPDRLIFGPIEAIFSQRYELVEHGHYYDLWRCRKAQ</sequence>
<protein>
    <recommendedName>
        <fullName evidence="4">Glycosyltransferase RgtA/B/C/D-like domain-containing protein</fullName>
    </recommendedName>
</protein>
<feature type="transmembrane region" description="Helical" evidence="1">
    <location>
        <begin position="202"/>
        <end position="222"/>
    </location>
</feature>
<keyword evidence="1" id="KW-1133">Transmembrane helix</keyword>
<keyword evidence="1" id="KW-0472">Membrane</keyword>
<feature type="transmembrane region" description="Helical" evidence="1">
    <location>
        <begin position="234"/>
        <end position="254"/>
    </location>
</feature>
<feature type="transmembrane region" description="Helical" evidence="1">
    <location>
        <begin position="331"/>
        <end position="350"/>
    </location>
</feature>
<accession>A0A845GHU7</accession>
<proteinExistence type="predicted"/>